<accession>A0A5E8CIQ3</accession>
<dbReference type="EMBL" id="CABVLZ010000004">
    <property type="protein sequence ID" value="VVU95258.1"/>
    <property type="molecule type" value="Genomic_DNA"/>
</dbReference>
<protein>
    <submittedName>
        <fullName evidence="1">Uncharacterized protein</fullName>
    </submittedName>
</protein>
<proteinExistence type="predicted"/>
<organism evidence="1">
    <name type="scientific">seawater metagenome</name>
    <dbReference type="NCBI Taxonomy" id="1561972"/>
    <lineage>
        <taxon>unclassified sequences</taxon>
        <taxon>metagenomes</taxon>
        <taxon>ecological metagenomes</taxon>
    </lineage>
</organism>
<sequence>MEFKQKYFKYQEGSSLDTYFYKYLKYKKKYFSLKNQYGSSASKQTSFGKRIDGQIETVEWSKEDHMTKDTPVGTLFTIGSKPGEVFRIIKIVDGPVETETKTVNNNDGTVRAEVIAKKTVDRICAARISLSNGNILGIRCFFPQSLINSDYLNRHRKLGRFSFGINGDELAIKINTGEKLSSDERAWQMIYNSKMVNPDNQISSIKNINQFNNYVNRLNVEETEKAKIESQRYSGMINETSGIREDEILDAVKEMEKLPPR</sequence>
<evidence type="ECO:0000313" key="1">
    <source>
        <dbReference type="EMBL" id="VVU95258.1"/>
    </source>
</evidence>
<dbReference type="AlphaFoldDB" id="A0A5E8CIQ3"/>
<gene>
    <name evidence="1" type="ORF">CPAV1605_983</name>
</gene>
<reference evidence="1" key="1">
    <citation type="submission" date="2019-09" db="EMBL/GenBank/DDBJ databases">
        <authorList>
            <person name="Needham M D."/>
        </authorList>
    </citation>
    <scope>NUCLEOTIDE SEQUENCE</scope>
</reference>
<name>A0A5E8CIQ3_9ZZZZ</name>